<dbReference type="PROSITE" id="PS51918">
    <property type="entry name" value="RADICAL_SAM"/>
    <property type="match status" value="1"/>
</dbReference>
<organism evidence="8">
    <name type="scientific">bioreactor metagenome</name>
    <dbReference type="NCBI Taxonomy" id="1076179"/>
    <lineage>
        <taxon>unclassified sequences</taxon>
        <taxon>metagenomes</taxon>
        <taxon>ecological metagenomes</taxon>
    </lineage>
</organism>
<dbReference type="GO" id="GO:0051539">
    <property type="term" value="F:4 iron, 4 sulfur cluster binding"/>
    <property type="evidence" value="ECO:0007669"/>
    <property type="project" value="UniProtKB-KW"/>
</dbReference>
<dbReference type="Pfam" id="PF19288">
    <property type="entry name" value="CofH_C"/>
    <property type="match status" value="1"/>
</dbReference>
<evidence type="ECO:0000313" key="8">
    <source>
        <dbReference type="EMBL" id="MPM18535.1"/>
    </source>
</evidence>
<dbReference type="PANTHER" id="PTHR43076">
    <property type="entry name" value="FO SYNTHASE (COFH)"/>
    <property type="match status" value="1"/>
</dbReference>
<dbReference type="SFLD" id="SFLDG01064">
    <property type="entry name" value="F420__menaquinone_cofactor_bio"/>
    <property type="match status" value="1"/>
</dbReference>
<evidence type="ECO:0000256" key="6">
    <source>
        <dbReference type="ARBA" id="ARBA00023014"/>
    </source>
</evidence>
<keyword evidence="3" id="KW-0949">S-adenosyl-L-methionine</keyword>
<keyword evidence="6" id="KW-0411">Iron-sulfur</keyword>
<accession>A0A644XQX3</accession>
<dbReference type="PANTHER" id="PTHR43076:SF7">
    <property type="entry name" value="AMINODEOXYFUTALOSINE SYNTHASE"/>
    <property type="match status" value="1"/>
</dbReference>
<dbReference type="AlphaFoldDB" id="A0A644XQX3"/>
<name>A0A644XQX3_9ZZZZ</name>
<keyword evidence="4" id="KW-0479">Metal-binding</keyword>
<dbReference type="Gene3D" id="3.20.20.70">
    <property type="entry name" value="Aldolase class I"/>
    <property type="match status" value="1"/>
</dbReference>
<proteinExistence type="predicted"/>
<feature type="domain" description="Radical SAM core" evidence="7">
    <location>
        <begin position="57"/>
        <end position="288"/>
    </location>
</feature>
<dbReference type="Pfam" id="PF04055">
    <property type="entry name" value="Radical_SAM"/>
    <property type="match status" value="1"/>
</dbReference>
<gene>
    <name evidence="8" type="primary">mqnE_6</name>
    <name evidence="8" type="ORF">SDC9_64947</name>
</gene>
<comment type="cofactor">
    <cofactor evidence="1">
        <name>[4Fe-4S] cluster</name>
        <dbReference type="ChEBI" id="CHEBI:49883"/>
    </cofactor>
</comment>
<keyword evidence="5" id="KW-0408">Iron</keyword>
<dbReference type="SUPFAM" id="SSF102114">
    <property type="entry name" value="Radical SAM enzymes"/>
    <property type="match status" value="1"/>
</dbReference>
<dbReference type="GO" id="GO:0044689">
    <property type="term" value="F:7,8-didemethyl-8-hydroxy-5-deazariboflavin synthase activity"/>
    <property type="evidence" value="ECO:0007669"/>
    <property type="project" value="TreeGrafter"/>
</dbReference>
<dbReference type="EMBL" id="VSSQ01003002">
    <property type="protein sequence ID" value="MPM18535.1"/>
    <property type="molecule type" value="Genomic_DNA"/>
</dbReference>
<dbReference type="GO" id="GO:0102573">
    <property type="term" value="F:aminodeoxyfutalosine synthase activity"/>
    <property type="evidence" value="ECO:0007669"/>
    <property type="project" value="UniProtKB-EC"/>
</dbReference>
<keyword evidence="2" id="KW-0004">4Fe-4S</keyword>
<evidence type="ECO:0000256" key="5">
    <source>
        <dbReference type="ARBA" id="ARBA00023004"/>
    </source>
</evidence>
<dbReference type="SFLD" id="SFLDS00029">
    <property type="entry name" value="Radical_SAM"/>
    <property type="match status" value="1"/>
</dbReference>
<sequence length="361" mass="40940">MNTMEYFTNNQQPLAEKILANQRISEEETLALFENFKLPQLSLLATHRKQSASQDKVYYNRNIHVEPTNICIYNCRFCSYRATSETDRYIFSAENIIEKIATVADNITEVHITGGVHPDWGVFFFSELLKNIKTQFPHLHIKAFTAVEIDYMCKIDNLDIAEGLRMLKEAGLASLPGGGAEIFDESVREIISPEKPSGQLWLDVHRTAHINGLPSNATMLFGHVESRAQRIAHMTLLRALQDETRGFNCFIPLKFRRANNRMSDIAETPVVEDLKTYAVARIFLDNIPHLKAYWPATGRDFAQISLNFGVDDLDGTINDSTTIYTRAGSSENPDMNTSGLQRLITEAGFRPVERDSLYNEL</sequence>
<evidence type="ECO:0000256" key="3">
    <source>
        <dbReference type="ARBA" id="ARBA00022691"/>
    </source>
</evidence>
<evidence type="ECO:0000256" key="1">
    <source>
        <dbReference type="ARBA" id="ARBA00001966"/>
    </source>
</evidence>
<dbReference type="SFLD" id="SFLDG01389">
    <property type="entry name" value="menaquinone_synthsis_involved"/>
    <property type="match status" value="1"/>
</dbReference>
<dbReference type="InterPro" id="IPR020050">
    <property type="entry name" value="FO_synthase_su2"/>
</dbReference>
<comment type="caution">
    <text evidence="8">The sequence shown here is derived from an EMBL/GenBank/DDBJ whole genome shotgun (WGS) entry which is preliminary data.</text>
</comment>
<dbReference type="InterPro" id="IPR058240">
    <property type="entry name" value="rSAM_sf"/>
</dbReference>
<dbReference type="GO" id="GO:0046872">
    <property type="term" value="F:metal ion binding"/>
    <property type="evidence" value="ECO:0007669"/>
    <property type="project" value="UniProtKB-KW"/>
</dbReference>
<dbReference type="InterPro" id="IPR007197">
    <property type="entry name" value="rSAM"/>
</dbReference>
<dbReference type="InterPro" id="IPR045567">
    <property type="entry name" value="CofH/MnqC-like_C"/>
</dbReference>
<keyword evidence="8" id="KW-0808">Transferase</keyword>
<evidence type="ECO:0000256" key="4">
    <source>
        <dbReference type="ARBA" id="ARBA00022723"/>
    </source>
</evidence>
<dbReference type="InterPro" id="IPR034405">
    <property type="entry name" value="F420"/>
</dbReference>
<dbReference type="SFLD" id="SFLDF00343">
    <property type="entry name" value="aminofutalosine_synthase_(mqnE"/>
    <property type="match status" value="1"/>
</dbReference>
<dbReference type="PIRSF" id="PIRSF004762">
    <property type="entry name" value="CHP00423"/>
    <property type="match status" value="1"/>
</dbReference>
<reference evidence="8" key="1">
    <citation type="submission" date="2019-08" db="EMBL/GenBank/DDBJ databases">
        <authorList>
            <person name="Kucharzyk K."/>
            <person name="Murdoch R.W."/>
            <person name="Higgins S."/>
            <person name="Loffler F."/>
        </authorList>
    </citation>
    <scope>NUCLEOTIDE SEQUENCE</scope>
</reference>
<evidence type="ECO:0000259" key="7">
    <source>
        <dbReference type="PROSITE" id="PS51918"/>
    </source>
</evidence>
<dbReference type="EC" id="2.5.1.120" evidence="8"/>
<protein>
    <submittedName>
        <fullName evidence="8">Aminodeoxyfutalosine synthase</fullName>
        <ecNumber evidence="8">2.5.1.120</ecNumber>
    </submittedName>
</protein>
<evidence type="ECO:0000256" key="2">
    <source>
        <dbReference type="ARBA" id="ARBA00022485"/>
    </source>
</evidence>
<dbReference type="InterPro" id="IPR013785">
    <property type="entry name" value="Aldolase_TIM"/>
</dbReference>
<dbReference type="NCBIfam" id="TIGR00423">
    <property type="entry name" value="CofH family radical SAM protein"/>
    <property type="match status" value="1"/>
</dbReference>